<dbReference type="InterPro" id="IPR002876">
    <property type="entry name" value="Transcrip_reg_TACO1-like"/>
</dbReference>
<evidence type="ECO:0000313" key="6">
    <source>
        <dbReference type="Proteomes" id="UP000285301"/>
    </source>
</evidence>
<dbReference type="OrthoDB" id="2017544at2759"/>
<dbReference type="Gene3D" id="3.30.70.980">
    <property type="match status" value="2"/>
</dbReference>
<feature type="domain" description="TACO1/YebC-like N-terminal" evidence="4">
    <location>
        <begin position="17"/>
        <end position="85"/>
    </location>
</feature>
<dbReference type="GO" id="GO:0005739">
    <property type="term" value="C:mitochondrion"/>
    <property type="evidence" value="ECO:0007669"/>
    <property type="project" value="UniProtKB-SubCell"/>
</dbReference>
<evidence type="ECO:0000256" key="1">
    <source>
        <dbReference type="ARBA" id="ARBA00004173"/>
    </source>
</evidence>
<gene>
    <name evidence="5" type="ORF">B4U79_15395</name>
</gene>
<evidence type="ECO:0000259" key="3">
    <source>
        <dbReference type="Pfam" id="PF01709"/>
    </source>
</evidence>
<name>A0A443QCI4_9ACAR</name>
<accession>A0A443QCI4</accession>
<dbReference type="Pfam" id="PF20772">
    <property type="entry name" value="TACO1_YebC_N"/>
    <property type="match status" value="1"/>
</dbReference>
<dbReference type="InterPro" id="IPR017856">
    <property type="entry name" value="Integrase-like_N"/>
</dbReference>
<dbReference type="InterPro" id="IPR048300">
    <property type="entry name" value="TACO1_YebC-like_2nd/3rd_dom"/>
</dbReference>
<dbReference type="AlphaFoldDB" id="A0A443QCI4"/>
<dbReference type="FunFam" id="1.10.10.200:FF:000002">
    <property type="entry name" value="Probable transcriptional regulatory protein CLM62_37755"/>
    <property type="match status" value="1"/>
</dbReference>
<proteinExistence type="inferred from homology"/>
<organism evidence="5 6">
    <name type="scientific">Dinothrombium tinctorium</name>
    <dbReference type="NCBI Taxonomy" id="1965070"/>
    <lineage>
        <taxon>Eukaryota</taxon>
        <taxon>Metazoa</taxon>
        <taxon>Ecdysozoa</taxon>
        <taxon>Arthropoda</taxon>
        <taxon>Chelicerata</taxon>
        <taxon>Arachnida</taxon>
        <taxon>Acari</taxon>
        <taxon>Acariformes</taxon>
        <taxon>Trombidiformes</taxon>
        <taxon>Prostigmata</taxon>
        <taxon>Anystina</taxon>
        <taxon>Parasitengona</taxon>
        <taxon>Trombidioidea</taxon>
        <taxon>Trombidiidae</taxon>
        <taxon>Dinothrombium</taxon>
    </lineage>
</organism>
<protein>
    <submittedName>
        <fullName evidence="5">Putative transcriptional regulatory protein-like protein</fullName>
    </submittedName>
</protein>
<feature type="domain" description="TACO1/YebC-like second and third" evidence="3">
    <location>
        <begin position="90"/>
        <end position="262"/>
    </location>
</feature>
<dbReference type="InterPro" id="IPR049083">
    <property type="entry name" value="TACO1_YebC_N"/>
</dbReference>
<dbReference type="PANTHER" id="PTHR12532">
    <property type="entry name" value="TRANSLATIONAL ACTIVATOR OF CYTOCHROME C OXIDASE 1"/>
    <property type="match status" value="1"/>
</dbReference>
<dbReference type="InterPro" id="IPR026564">
    <property type="entry name" value="Transcrip_reg_TACO1-like_dom3"/>
</dbReference>
<evidence type="ECO:0000259" key="4">
    <source>
        <dbReference type="Pfam" id="PF20772"/>
    </source>
</evidence>
<dbReference type="Pfam" id="PF01709">
    <property type="entry name" value="Transcrip_reg"/>
    <property type="match status" value="1"/>
</dbReference>
<keyword evidence="6" id="KW-1185">Reference proteome</keyword>
<dbReference type="Gene3D" id="1.10.10.200">
    <property type="match status" value="1"/>
</dbReference>
<comment type="subcellular location">
    <subcellularLocation>
        <location evidence="1">Mitochondrion</location>
    </subcellularLocation>
</comment>
<dbReference type="HAMAP" id="MF_00693">
    <property type="entry name" value="Transcrip_reg_TACO1"/>
    <property type="match status" value="1"/>
</dbReference>
<evidence type="ECO:0000313" key="5">
    <source>
        <dbReference type="EMBL" id="RWS00725.1"/>
    </source>
</evidence>
<comment type="caution">
    <text evidence="5">The sequence shown here is derived from an EMBL/GenBank/DDBJ whole genome shotgun (WGS) entry which is preliminary data.</text>
</comment>
<dbReference type="PANTHER" id="PTHR12532:SF0">
    <property type="entry name" value="TRANSLATIONAL ACTIVATOR OF CYTOCHROME C OXIDASE 1"/>
    <property type="match status" value="1"/>
</dbReference>
<dbReference type="SUPFAM" id="SSF75625">
    <property type="entry name" value="YebC-like"/>
    <property type="match status" value="1"/>
</dbReference>
<dbReference type="STRING" id="1965070.A0A443QCI4"/>
<dbReference type="Proteomes" id="UP000285301">
    <property type="component" value="Unassembled WGS sequence"/>
</dbReference>
<dbReference type="InterPro" id="IPR029072">
    <property type="entry name" value="YebC-like"/>
</dbReference>
<comment type="similarity">
    <text evidence="2">Belongs to the TACO1 family.</text>
</comment>
<evidence type="ECO:0000256" key="2">
    <source>
        <dbReference type="ARBA" id="ARBA00008724"/>
    </source>
</evidence>
<reference evidence="5 6" key="1">
    <citation type="journal article" date="2018" name="Gigascience">
        <title>Genomes of trombidid mites reveal novel predicted allergens and laterally-transferred genes associated with secondary metabolism.</title>
        <authorList>
            <person name="Dong X."/>
            <person name="Chaisiri K."/>
            <person name="Xia D."/>
            <person name="Armstrong S.D."/>
            <person name="Fang Y."/>
            <person name="Donnelly M.J."/>
            <person name="Kadowaki T."/>
            <person name="McGarry J.W."/>
            <person name="Darby A.C."/>
            <person name="Makepeace B.L."/>
        </authorList>
    </citation>
    <scope>NUCLEOTIDE SEQUENCE [LARGE SCALE GENOMIC DNA]</scope>
    <source>
        <strain evidence="5">UoL-WK</strain>
    </source>
</reference>
<dbReference type="EMBL" id="NCKU01010655">
    <property type="protein sequence ID" value="RWS00725.1"/>
    <property type="molecule type" value="Genomic_DNA"/>
</dbReference>
<sequence length="264" mass="29824">MCTATDHTQLRFAGHAKWQNIKHIKAKNDAIKAKVFSAYALKLRRAASEGGPDPSVNSKLAALIVEAKAKNVTGEVIDRALKAVQNAKLQQLFLEVQGPAGVLFLLHCETENVGNFRYALKKSCRKFNGGILREGAARFHFEEKGVIKISKTDNDGKNPLTFEKAEELAIEAGAEEVVNENDGNKSQEDSDDCWTFKTAPEDIYSVKQYLEKNAPQYQIKEYDVQYIPLRYAQVNDKEVDQVYEFINALDENEEVTKFYHNMKE</sequence>